<feature type="domain" description="Methyltransferase" evidence="2">
    <location>
        <begin position="358"/>
        <end position="519"/>
    </location>
</feature>
<dbReference type="PANTHER" id="PTHR32026">
    <property type="entry name" value="METHYLTRANSFERASE-LIKE PROTEIN 24"/>
    <property type="match status" value="1"/>
</dbReference>
<dbReference type="PANTHER" id="PTHR32026:SF10">
    <property type="entry name" value="METHYLTRANSFERASE-LIKE PROTEIN 24-RELATED"/>
    <property type="match status" value="1"/>
</dbReference>
<sequence>MGSHLSYFNKYIDQVGTGLVIGQTSDKMTKRFYVGLAMVAGICMGFFLANQYGGSNVNSMQRVYVMPNLNKQSGNPPYSVHNYETKLNRPISQNNIIIKTKTDSKTFKPNPDHNCIATIPEKYITNGEQPVLIPDDQELTSLPDNAVTCLYHRYVTTLQYFCGYKERIGQIPRNGWYICADPSFVPSSKNCVVFSSNKKFNDNIFLSDIKARYNCRTFITPLSQSDSLQSWITKNDVGNTVIDVLTLSISTYTELEVIDKMVEEKSIGKVKQLLLELHFNPSQTKKTDYIKLLTRLQMLFQAGLRIIWYDRVFQCVGVNKFSKCYAIYFVQKSLEDKEHTFKEMILPSEDEIRKLPTQELQDLYYRYLMTTQFLCKQIVRIGKVLDGGWDVCHDMMLKIDRNPCIVYSFGINHDFSFDDDMANTYNCNLHSFDPTMNKKDFKHSEKVWFYNRGIGDTYRKYGAGDIAPLDKIRKDLKHDKVPIAVMKGDTEGAEWPSTPQMLRTNQLADVSQFYLEFHSNGMAPDHVILLKKMHDAGFRIFWFHTNPACTFKARIGQHSQCMEVYFMNTKYPFNS</sequence>
<proteinExistence type="predicted"/>
<dbReference type="InterPro" id="IPR025714">
    <property type="entry name" value="Methyltranfer_dom"/>
</dbReference>
<keyword evidence="1" id="KW-0472">Membrane</keyword>
<dbReference type="InterPro" id="IPR026913">
    <property type="entry name" value="METTL24"/>
</dbReference>
<keyword evidence="4" id="KW-1185">Reference proteome</keyword>
<keyword evidence="1" id="KW-1133">Transmembrane helix</keyword>
<dbReference type="Proteomes" id="UP000005408">
    <property type="component" value="Unassembled WGS sequence"/>
</dbReference>
<feature type="transmembrane region" description="Helical" evidence="1">
    <location>
        <begin position="32"/>
        <end position="52"/>
    </location>
</feature>
<keyword evidence="1" id="KW-0812">Transmembrane</keyword>
<accession>A0A8W8L8A3</accession>
<evidence type="ECO:0000313" key="3">
    <source>
        <dbReference type="EnsemblMetazoa" id="G27124.3:cds"/>
    </source>
</evidence>
<protein>
    <recommendedName>
        <fullName evidence="2">Methyltransferase domain-containing protein</fullName>
    </recommendedName>
</protein>
<reference evidence="3" key="1">
    <citation type="submission" date="2022-08" db="UniProtKB">
        <authorList>
            <consortium name="EnsemblMetazoa"/>
        </authorList>
    </citation>
    <scope>IDENTIFICATION</scope>
    <source>
        <strain evidence="3">05x7-T-G4-1.051#20</strain>
    </source>
</reference>
<evidence type="ECO:0000259" key="2">
    <source>
        <dbReference type="Pfam" id="PF13383"/>
    </source>
</evidence>
<dbReference type="Pfam" id="PF13383">
    <property type="entry name" value="Methyltransf_22"/>
    <property type="match status" value="1"/>
</dbReference>
<evidence type="ECO:0000313" key="4">
    <source>
        <dbReference type="Proteomes" id="UP000005408"/>
    </source>
</evidence>
<evidence type="ECO:0000256" key="1">
    <source>
        <dbReference type="SAM" id="Phobius"/>
    </source>
</evidence>
<name>A0A8W8L8A3_MAGGI</name>
<dbReference type="EnsemblMetazoa" id="G27124.3">
    <property type="protein sequence ID" value="G27124.3:cds"/>
    <property type="gene ID" value="G27124"/>
</dbReference>
<dbReference type="AlphaFoldDB" id="A0A8W8L8A3"/>
<organism evidence="3 4">
    <name type="scientific">Magallana gigas</name>
    <name type="common">Pacific oyster</name>
    <name type="synonym">Crassostrea gigas</name>
    <dbReference type="NCBI Taxonomy" id="29159"/>
    <lineage>
        <taxon>Eukaryota</taxon>
        <taxon>Metazoa</taxon>
        <taxon>Spiralia</taxon>
        <taxon>Lophotrochozoa</taxon>
        <taxon>Mollusca</taxon>
        <taxon>Bivalvia</taxon>
        <taxon>Autobranchia</taxon>
        <taxon>Pteriomorphia</taxon>
        <taxon>Ostreida</taxon>
        <taxon>Ostreoidea</taxon>
        <taxon>Ostreidae</taxon>
        <taxon>Magallana</taxon>
    </lineage>
</organism>